<name>A0A558D3V8_9PSEU</name>
<dbReference type="PANTHER" id="PTHR45527">
    <property type="entry name" value="NONRIBOSOMAL PEPTIDE SYNTHETASE"/>
    <property type="match status" value="1"/>
</dbReference>
<evidence type="ECO:0000313" key="7">
    <source>
        <dbReference type="EMBL" id="TVT55695.1"/>
    </source>
</evidence>
<evidence type="ECO:0000256" key="5">
    <source>
        <dbReference type="ARBA" id="ARBA00023194"/>
    </source>
</evidence>
<accession>A0A558D3V8</accession>
<dbReference type="InterPro" id="IPR001242">
    <property type="entry name" value="Condensation_dom"/>
</dbReference>
<dbReference type="SUPFAM" id="SSF52777">
    <property type="entry name" value="CoA-dependent acyltransferases"/>
    <property type="match status" value="2"/>
</dbReference>
<dbReference type="SUPFAM" id="SSF56801">
    <property type="entry name" value="Acetyl-CoA synthetase-like"/>
    <property type="match status" value="1"/>
</dbReference>
<dbReference type="GO" id="GO:0044550">
    <property type="term" value="P:secondary metabolite biosynthetic process"/>
    <property type="evidence" value="ECO:0007669"/>
    <property type="project" value="UniProtKB-ARBA"/>
</dbReference>
<dbReference type="GO" id="GO:0003824">
    <property type="term" value="F:catalytic activity"/>
    <property type="evidence" value="ECO:0007669"/>
    <property type="project" value="InterPro"/>
</dbReference>
<reference evidence="7 8" key="2">
    <citation type="submission" date="2019-08" db="EMBL/GenBank/DDBJ databases">
        <title>Amycolatopsis acidicola sp. nov., isolated from peat swamp forest soil.</title>
        <authorList>
            <person name="Srisuk N."/>
        </authorList>
    </citation>
    <scope>NUCLEOTIDE SEQUENCE [LARGE SCALE GENOMIC DNA]</scope>
    <source>
        <strain evidence="7 8">TBRC 6029</strain>
    </source>
</reference>
<dbReference type="InterPro" id="IPR009081">
    <property type="entry name" value="PP-bd_ACP"/>
</dbReference>
<dbReference type="RefSeq" id="WP_144586922.1">
    <property type="nucleotide sequence ID" value="NZ_VJWX01000061.1"/>
</dbReference>
<dbReference type="Pfam" id="PF00501">
    <property type="entry name" value="AMP-binding"/>
    <property type="match status" value="1"/>
</dbReference>
<dbReference type="InterPro" id="IPR010060">
    <property type="entry name" value="NRPS_synth"/>
</dbReference>
<dbReference type="InterPro" id="IPR006162">
    <property type="entry name" value="Ppantetheine_attach_site"/>
</dbReference>
<keyword evidence="8" id="KW-1185">Reference proteome</keyword>
<evidence type="ECO:0000256" key="2">
    <source>
        <dbReference type="ARBA" id="ARBA00022450"/>
    </source>
</evidence>
<dbReference type="InterPro" id="IPR023213">
    <property type="entry name" value="CAT-like_dom_sf"/>
</dbReference>
<gene>
    <name evidence="7" type="ORF">FNH05_09280</name>
</gene>
<dbReference type="FunFam" id="3.40.50.980:FF:000001">
    <property type="entry name" value="Non-ribosomal peptide synthetase"/>
    <property type="match status" value="1"/>
</dbReference>
<dbReference type="EMBL" id="VJWX01000061">
    <property type="protein sequence ID" value="TVT55695.1"/>
    <property type="molecule type" value="Genomic_DNA"/>
</dbReference>
<dbReference type="Pfam" id="PF13193">
    <property type="entry name" value="AMP-binding_C"/>
    <property type="match status" value="1"/>
</dbReference>
<dbReference type="InterPro" id="IPR010071">
    <property type="entry name" value="AA_adenyl_dom"/>
</dbReference>
<dbReference type="Gene3D" id="3.30.559.10">
    <property type="entry name" value="Chloramphenicol acetyltransferase-like domain"/>
    <property type="match status" value="1"/>
</dbReference>
<evidence type="ECO:0000259" key="6">
    <source>
        <dbReference type="PROSITE" id="PS50075"/>
    </source>
</evidence>
<dbReference type="FunFam" id="3.30.300.30:FF:000010">
    <property type="entry name" value="Enterobactin synthetase component F"/>
    <property type="match status" value="1"/>
</dbReference>
<dbReference type="InterPro" id="IPR025110">
    <property type="entry name" value="AMP-bd_C"/>
</dbReference>
<dbReference type="GO" id="GO:0043041">
    <property type="term" value="P:amino acid activation for nonribosomal peptide biosynthetic process"/>
    <property type="evidence" value="ECO:0007669"/>
    <property type="project" value="TreeGrafter"/>
</dbReference>
<dbReference type="InterPro" id="IPR045851">
    <property type="entry name" value="AMP-bd_C_sf"/>
</dbReference>
<keyword evidence="4" id="KW-0677">Repeat</keyword>
<dbReference type="GO" id="GO:0008610">
    <property type="term" value="P:lipid biosynthetic process"/>
    <property type="evidence" value="ECO:0007669"/>
    <property type="project" value="UniProtKB-ARBA"/>
</dbReference>
<evidence type="ECO:0000313" key="8">
    <source>
        <dbReference type="Proteomes" id="UP000320011"/>
    </source>
</evidence>
<dbReference type="SUPFAM" id="SSF47336">
    <property type="entry name" value="ACP-like"/>
    <property type="match status" value="1"/>
</dbReference>
<dbReference type="GO" id="GO:0005737">
    <property type="term" value="C:cytoplasm"/>
    <property type="evidence" value="ECO:0007669"/>
    <property type="project" value="TreeGrafter"/>
</dbReference>
<evidence type="ECO:0000256" key="4">
    <source>
        <dbReference type="ARBA" id="ARBA00022737"/>
    </source>
</evidence>
<evidence type="ECO:0000256" key="1">
    <source>
        <dbReference type="ARBA" id="ARBA00001957"/>
    </source>
</evidence>
<dbReference type="AlphaFoldDB" id="A0A558D3V8"/>
<dbReference type="FunFam" id="3.40.50.12780:FF:000012">
    <property type="entry name" value="Non-ribosomal peptide synthetase"/>
    <property type="match status" value="1"/>
</dbReference>
<dbReference type="Pfam" id="PF00550">
    <property type="entry name" value="PP-binding"/>
    <property type="match status" value="1"/>
</dbReference>
<dbReference type="Gene3D" id="2.30.38.10">
    <property type="entry name" value="Luciferase, Domain 3"/>
    <property type="match status" value="1"/>
</dbReference>
<dbReference type="Gene3D" id="1.10.1200.10">
    <property type="entry name" value="ACP-like"/>
    <property type="match status" value="1"/>
</dbReference>
<keyword evidence="5" id="KW-0045">Antibiotic biosynthesis</keyword>
<dbReference type="GO" id="GO:0031177">
    <property type="term" value="F:phosphopantetheine binding"/>
    <property type="evidence" value="ECO:0007669"/>
    <property type="project" value="InterPro"/>
</dbReference>
<sequence>MNEQGVVTPELFARQVALRGADEAVVAEAESLSYAELEARSNRLARYLVSLGVGPERLVGVMLPRSAELVVTLLAVHKAGGAYVPLDPAYPADRLEFMVADSAPVCVVTTRELADRLPEGSPPVVVDDPAVSGAVAGLSDAPVPDGERWAPLGADSPAWVIYTSGSTGRPKGVVVTHRGIGNLVAGQSERFAIDHRSRLLQFTSLSFDVAAAEIYGTLLCGGCLVLSEAGLAGLAEVVAARGVTHVMMPPVALGTVPEDALPPGMTLVVGGDACPPELVARWAPGRRMVNAYGPTEATVVVTLSEPLSPGDAVVPIGRPIVGARVFVLDKWLRPVPPGVVGELYVAGPGLARGYLGRAALTAERFVACPFGPPGTRLYRTGDLARWNQQGELVFAGRADAQVKVRGFRIELGEIEAVLLRHPAVGQVAVIVREDRPGDRRLVAYVVPSGEPAPVDELRRHVAGRLPEYMVPSAFVTLDALPVTPNGKLDRAGLPAPVNEVELDVADGPRDAREELLCGLFAEVLNLSHVNADQDFFTLGGDSIISIELVGAARRAGLALTVREVVELRTPAALAAVATWDEPPAAGPDDDADGEFGPMPIMGWLRELTDHYDGFNQSAAVRLPRGIRSEDLETALRAVVDHHESLRQRLTVAPDGQWSFTVRPVGEPAVADLLTRVDLAGATDEEIATRTAAEAEAARDRLAPRDGLPLQAVWFDLGPARPGRLLLVVHHLSVDVVSWRILLPDLALAWRHAAAGSTPLLAPVPTSARRWARGLAEASHRPDRVVELGTWQRLLAGAEAPLGTRALDPAVDVAGTLRHLSTTLPAEHTAPLLTTAPAAFDAGVNDVLLTGLALAVNKWRDRTGGTVLLDLEGHGRQDVVPGADLSRTVGWFTSLYPVRLDPGPADWREISAGGPAIGRALKAVKEQLRALPGHGIGFGLLRYLNPETASALAGLPSPQLGFNYTGRFGVSSGDSAGEDWGQVDDIGKPPVLDPAQAVPHVLEINAAAVDGPDGPSLSVTWAWPGTLLAEPDVAGLAEAWFDALRALARHAADPSAGGLTPPELSIALAQAEIDELEAELEAEQGALE</sequence>
<dbReference type="InterPro" id="IPR036736">
    <property type="entry name" value="ACP-like_sf"/>
</dbReference>
<dbReference type="Pfam" id="PF00668">
    <property type="entry name" value="Condensation"/>
    <property type="match status" value="1"/>
</dbReference>
<dbReference type="InterPro" id="IPR020806">
    <property type="entry name" value="PKS_PP-bd"/>
</dbReference>
<dbReference type="Gene3D" id="3.30.559.30">
    <property type="entry name" value="Nonribosomal peptide synthetase, condensation domain"/>
    <property type="match status" value="1"/>
</dbReference>
<protein>
    <submittedName>
        <fullName evidence="7">Amino acid adenylation domain-containing protein</fullName>
    </submittedName>
</protein>
<organism evidence="7 8">
    <name type="scientific">Amycolatopsis rhizosphaerae</name>
    <dbReference type="NCBI Taxonomy" id="2053003"/>
    <lineage>
        <taxon>Bacteria</taxon>
        <taxon>Bacillati</taxon>
        <taxon>Actinomycetota</taxon>
        <taxon>Actinomycetes</taxon>
        <taxon>Pseudonocardiales</taxon>
        <taxon>Pseudonocardiaceae</taxon>
        <taxon>Amycolatopsis</taxon>
    </lineage>
</organism>
<dbReference type="FunFam" id="2.30.38.10:FF:000001">
    <property type="entry name" value="Non-ribosomal peptide synthetase PvdI"/>
    <property type="match status" value="1"/>
</dbReference>
<dbReference type="SMART" id="SM00823">
    <property type="entry name" value="PKS_PP"/>
    <property type="match status" value="1"/>
</dbReference>
<reference evidence="7 8" key="1">
    <citation type="submission" date="2019-07" db="EMBL/GenBank/DDBJ databases">
        <authorList>
            <person name="Duangmal K."/>
            <person name="Teo W.F.A."/>
        </authorList>
    </citation>
    <scope>NUCLEOTIDE SEQUENCE [LARGE SCALE GENOMIC DNA]</scope>
    <source>
        <strain evidence="7 8">TBRC 6029</strain>
    </source>
</reference>
<keyword evidence="3" id="KW-0597">Phosphoprotein</keyword>
<dbReference type="PANTHER" id="PTHR45527:SF1">
    <property type="entry name" value="FATTY ACID SYNTHASE"/>
    <property type="match status" value="1"/>
</dbReference>
<keyword evidence="2" id="KW-0596">Phosphopantetheine</keyword>
<dbReference type="GO" id="GO:0017000">
    <property type="term" value="P:antibiotic biosynthetic process"/>
    <property type="evidence" value="ECO:0007669"/>
    <property type="project" value="UniProtKB-KW"/>
</dbReference>
<dbReference type="PROSITE" id="PS00012">
    <property type="entry name" value="PHOSPHOPANTETHEINE"/>
    <property type="match status" value="1"/>
</dbReference>
<dbReference type="NCBIfam" id="TIGR01720">
    <property type="entry name" value="NRPS-para261"/>
    <property type="match status" value="1"/>
</dbReference>
<proteinExistence type="predicted"/>
<comment type="caution">
    <text evidence="7">The sequence shown here is derived from an EMBL/GenBank/DDBJ whole genome shotgun (WGS) entry which is preliminary data.</text>
</comment>
<evidence type="ECO:0000256" key="3">
    <source>
        <dbReference type="ARBA" id="ARBA00022553"/>
    </source>
</evidence>
<dbReference type="PROSITE" id="PS00455">
    <property type="entry name" value="AMP_BINDING"/>
    <property type="match status" value="1"/>
</dbReference>
<dbReference type="InterPro" id="IPR000873">
    <property type="entry name" value="AMP-dep_synth/lig_dom"/>
</dbReference>
<dbReference type="CDD" id="cd17652">
    <property type="entry name" value="A_NRPS_CmdD_like"/>
    <property type="match status" value="1"/>
</dbReference>
<dbReference type="InterPro" id="IPR020845">
    <property type="entry name" value="AMP-binding_CS"/>
</dbReference>
<dbReference type="PROSITE" id="PS50075">
    <property type="entry name" value="CARRIER"/>
    <property type="match status" value="1"/>
</dbReference>
<feature type="domain" description="Carrier" evidence="6">
    <location>
        <begin position="507"/>
        <end position="581"/>
    </location>
</feature>
<dbReference type="Gene3D" id="3.40.50.980">
    <property type="match status" value="2"/>
</dbReference>
<dbReference type="Proteomes" id="UP000320011">
    <property type="component" value="Unassembled WGS sequence"/>
</dbReference>
<dbReference type="Gene3D" id="3.30.300.30">
    <property type="match status" value="1"/>
</dbReference>
<dbReference type="OrthoDB" id="3243414at2"/>
<dbReference type="NCBIfam" id="TIGR01733">
    <property type="entry name" value="AA-adenyl-dom"/>
    <property type="match status" value="1"/>
</dbReference>
<comment type="cofactor">
    <cofactor evidence="1">
        <name>pantetheine 4'-phosphate</name>
        <dbReference type="ChEBI" id="CHEBI:47942"/>
    </cofactor>
</comment>